<proteinExistence type="predicted"/>
<dbReference type="EMBL" id="MK072493">
    <property type="protein sequence ID" value="AYV86090.1"/>
    <property type="molecule type" value="Genomic_DNA"/>
</dbReference>
<evidence type="ECO:0000313" key="1">
    <source>
        <dbReference type="EMBL" id="AYV86090.1"/>
    </source>
</evidence>
<accession>A0A3G5AFY0</accession>
<reference evidence="1" key="1">
    <citation type="submission" date="2018-10" db="EMBL/GenBank/DDBJ databases">
        <title>Hidden diversity of soil giant viruses.</title>
        <authorList>
            <person name="Schulz F."/>
            <person name="Alteio L."/>
            <person name="Goudeau D."/>
            <person name="Ryan E.M."/>
            <person name="Malmstrom R.R."/>
            <person name="Blanchard J."/>
            <person name="Woyke T."/>
        </authorList>
    </citation>
    <scope>NUCLEOTIDE SEQUENCE</scope>
    <source>
        <strain evidence="1">SOV1</strain>
    </source>
</reference>
<protein>
    <submittedName>
        <fullName evidence="1">Uncharacterized protein</fullName>
    </submittedName>
</protein>
<name>A0A3G5AFY0_9VIRU</name>
<gene>
    <name evidence="1" type="ORF">Solivirus5_18</name>
</gene>
<organism evidence="1">
    <name type="scientific">Solivirus sp</name>
    <dbReference type="NCBI Taxonomy" id="2487772"/>
    <lineage>
        <taxon>Viruses</taxon>
        <taxon>Pithoviruses</taxon>
    </lineage>
</organism>
<sequence length="103" mass="12208">MEEYITFPMMQDLWDKTNHVIKSLNFSEKWEYEENDDHGGGMCFSYNCEYCGYYSMKLDITGIYVYGSGKYCKMTLDKFDITTVQNIITKTLPDFKWPTLKSK</sequence>